<dbReference type="AlphaFoldDB" id="A0A934II40"/>
<dbReference type="InterPro" id="IPR052708">
    <property type="entry name" value="PxpC"/>
</dbReference>
<evidence type="ECO:0000256" key="3">
    <source>
        <dbReference type="ARBA" id="ARBA00022840"/>
    </source>
</evidence>
<dbReference type="GO" id="GO:0005524">
    <property type="term" value="F:ATP binding"/>
    <property type="evidence" value="ECO:0007669"/>
    <property type="project" value="UniProtKB-KW"/>
</dbReference>
<evidence type="ECO:0000256" key="2">
    <source>
        <dbReference type="ARBA" id="ARBA00022801"/>
    </source>
</evidence>
<evidence type="ECO:0000256" key="1">
    <source>
        <dbReference type="ARBA" id="ARBA00022741"/>
    </source>
</evidence>
<sequence length="340" mass="36116">MTTLTIKKIGPGASIQDLGRRGLLAQGLSRGGAADRLALLEGAALLDQSPDCAALEMTAMGGTFNVDAPSRIALTGAPLRAQIDGESVTWHASHRLKPGQTLTLGPGKGGVWSYLHLGGGIQTDPIMGSRATHLSLKLGLIPETGTELPLKDDQSGPVERVVDVADRFKGGQVRVLASTHTALFSQDDIDRFETTTFTRDQRGNRQGVRLNHDGAPFAIADQLGIVSEVIVPGDIQMTGEGTPYILLPECQTTGGYPRIGSVLPDDLPKAAQAAAGAELTFRFIDRDQATDLHKSEDDLLKALKKSVRPLVRDPREMRDLGSYQLISGVTAGTNEKGELA</sequence>
<evidence type="ECO:0000259" key="4">
    <source>
        <dbReference type="SMART" id="SM00797"/>
    </source>
</evidence>
<reference evidence="5" key="1">
    <citation type="submission" date="2020-12" db="EMBL/GenBank/DDBJ databases">
        <title>Bacterial taxonomy.</title>
        <authorList>
            <person name="Pan X."/>
        </authorList>
    </citation>
    <scope>NUCLEOTIDE SEQUENCE</scope>
    <source>
        <strain evidence="5">KCTC 52957</strain>
    </source>
</reference>
<dbReference type="InterPro" id="IPR003778">
    <property type="entry name" value="CT_A_B"/>
</dbReference>
<dbReference type="GO" id="GO:0016787">
    <property type="term" value="F:hydrolase activity"/>
    <property type="evidence" value="ECO:0007669"/>
    <property type="project" value="UniProtKB-KW"/>
</dbReference>
<dbReference type="Pfam" id="PF02626">
    <property type="entry name" value="CT_A_B"/>
    <property type="match status" value="1"/>
</dbReference>
<name>A0A934II40_9RHOB</name>
<dbReference type="Gene3D" id="2.40.100.10">
    <property type="entry name" value="Cyclophilin-like"/>
    <property type="match status" value="1"/>
</dbReference>
<accession>A0A934II40</accession>
<comment type="caution">
    <text evidence="5">The sequence shown here is derived from an EMBL/GenBank/DDBJ whole genome shotgun (WGS) entry which is preliminary data.</text>
</comment>
<keyword evidence="2" id="KW-0378">Hydrolase</keyword>
<dbReference type="PANTHER" id="PTHR43309">
    <property type="entry name" value="5-OXOPROLINASE SUBUNIT C"/>
    <property type="match status" value="1"/>
</dbReference>
<dbReference type="EMBL" id="JAEKPD010000005">
    <property type="protein sequence ID" value="MBJ3762314.1"/>
    <property type="molecule type" value="Genomic_DNA"/>
</dbReference>
<protein>
    <submittedName>
        <fullName evidence="5">Biotin-dependent carboxyltransferase family protein</fullName>
    </submittedName>
</protein>
<dbReference type="SMART" id="SM00797">
    <property type="entry name" value="AHS2"/>
    <property type="match status" value="1"/>
</dbReference>
<keyword evidence="6" id="KW-1185">Reference proteome</keyword>
<dbReference type="Proteomes" id="UP000642488">
    <property type="component" value="Unassembled WGS sequence"/>
</dbReference>
<gene>
    <name evidence="5" type="ORF">ILP92_06115</name>
</gene>
<proteinExistence type="predicted"/>
<evidence type="ECO:0000313" key="6">
    <source>
        <dbReference type="Proteomes" id="UP000642488"/>
    </source>
</evidence>
<dbReference type="PANTHER" id="PTHR43309:SF5">
    <property type="entry name" value="5-OXOPROLINASE SUBUNIT C"/>
    <property type="match status" value="1"/>
</dbReference>
<keyword evidence="3" id="KW-0067">ATP-binding</keyword>
<dbReference type="InterPro" id="IPR029000">
    <property type="entry name" value="Cyclophilin-like_dom_sf"/>
</dbReference>
<keyword evidence="1" id="KW-0547">Nucleotide-binding</keyword>
<evidence type="ECO:0000313" key="5">
    <source>
        <dbReference type="EMBL" id="MBJ3762314.1"/>
    </source>
</evidence>
<feature type="domain" description="Carboxyltransferase" evidence="4">
    <location>
        <begin position="25"/>
        <end position="299"/>
    </location>
</feature>
<organism evidence="5 6">
    <name type="scientific">Palleronia pontilimi</name>
    <dbReference type="NCBI Taxonomy" id="1964209"/>
    <lineage>
        <taxon>Bacteria</taxon>
        <taxon>Pseudomonadati</taxon>
        <taxon>Pseudomonadota</taxon>
        <taxon>Alphaproteobacteria</taxon>
        <taxon>Rhodobacterales</taxon>
        <taxon>Roseobacteraceae</taxon>
        <taxon>Palleronia</taxon>
    </lineage>
</organism>
<dbReference type="RefSeq" id="WP_198915480.1">
    <property type="nucleotide sequence ID" value="NZ_JAEKPD010000005.1"/>
</dbReference>